<evidence type="ECO:0000313" key="2">
    <source>
        <dbReference type="Proteomes" id="UP000267606"/>
    </source>
</evidence>
<proteinExistence type="predicted"/>
<evidence type="ECO:0000313" key="3">
    <source>
        <dbReference type="WBParaSite" id="OFLC_0001547101-mRNA-1"/>
    </source>
</evidence>
<protein>
    <submittedName>
        <fullName evidence="3">RICTOR_V domain-containing protein</fullName>
    </submittedName>
</protein>
<dbReference type="AlphaFoldDB" id="A0A183I6U8"/>
<sequence>MTLQVIPVLLNLMEQGTELVFSTSEIMLAILNEVDDDWRKNMLIGEYLVQDILLMVDELRCDETDEKTVISLATRLHFVCLMWPGIATTYMDVFTEYRLHSVLISVLDMVIIHCLKRPAFIRLIAPICLWLDLYDKMLKLLDSKDKVEKAIESYAWKYWDTDERGGVFTWINYPPAASHTLTNAFLAGRRNCSSNEHKEWNEIVRDRLVSAVIGLLGLSSIDANSIHAIFILAARITRDFRIAREFLQVACSFFLSKRIKEFAAIKILSLGNYYVLCNGFRGGKYHYSRSLLCLGGKVPLVSLSLIIS</sequence>
<dbReference type="Proteomes" id="UP000267606">
    <property type="component" value="Unassembled WGS sequence"/>
</dbReference>
<accession>A0A183I6U8</accession>
<evidence type="ECO:0000313" key="1">
    <source>
        <dbReference type="EMBL" id="VDP21985.1"/>
    </source>
</evidence>
<name>A0A183I6U8_9BILA</name>
<organism evidence="3">
    <name type="scientific">Onchocerca flexuosa</name>
    <dbReference type="NCBI Taxonomy" id="387005"/>
    <lineage>
        <taxon>Eukaryota</taxon>
        <taxon>Metazoa</taxon>
        <taxon>Ecdysozoa</taxon>
        <taxon>Nematoda</taxon>
        <taxon>Chromadorea</taxon>
        <taxon>Rhabditida</taxon>
        <taxon>Spirurina</taxon>
        <taxon>Spiruromorpha</taxon>
        <taxon>Filarioidea</taxon>
        <taxon>Onchocercidae</taxon>
        <taxon>Onchocerca</taxon>
    </lineage>
</organism>
<keyword evidence="2" id="KW-1185">Reference proteome</keyword>
<reference evidence="1 2" key="2">
    <citation type="submission" date="2018-11" db="EMBL/GenBank/DDBJ databases">
        <authorList>
            <consortium name="Pathogen Informatics"/>
        </authorList>
    </citation>
    <scope>NUCLEOTIDE SEQUENCE [LARGE SCALE GENOMIC DNA]</scope>
</reference>
<dbReference type="EMBL" id="UZAJ01042178">
    <property type="protein sequence ID" value="VDP21985.1"/>
    <property type="molecule type" value="Genomic_DNA"/>
</dbReference>
<dbReference type="InterPro" id="IPR037197">
    <property type="entry name" value="WWE_dom_sf"/>
</dbReference>
<dbReference type="STRING" id="387005.A0A183I6U8"/>
<reference evidence="3" key="1">
    <citation type="submission" date="2016-06" db="UniProtKB">
        <authorList>
            <consortium name="WormBaseParasite"/>
        </authorList>
    </citation>
    <scope>IDENTIFICATION</scope>
</reference>
<dbReference type="WBParaSite" id="OFLC_0001547101-mRNA-1">
    <property type="protein sequence ID" value="OFLC_0001547101-mRNA-1"/>
    <property type="gene ID" value="OFLC_0001547101"/>
</dbReference>
<dbReference type="SUPFAM" id="SSF117839">
    <property type="entry name" value="WWE domain"/>
    <property type="match status" value="1"/>
</dbReference>
<gene>
    <name evidence="1" type="ORF">OFLC_LOCUS15460</name>
</gene>